<dbReference type="Proteomes" id="UP000564536">
    <property type="component" value="Unassembled WGS sequence"/>
</dbReference>
<feature type="domain" description="DUF6985" evidence="1">
    <location>
        <begin position="10"/>
        <end position="160"/>
    </location>
</feature>
<evidence type="ECO:0000259" key="1">
    <source>
        <dbReference type="Pfam" id="PF22481"/>
    </source>
</evidence>
<evidence type="ECO:0000313" key="2">
    <source>
        <dbReference type="EMBL" id="MBC1502174.1"/>
    </source>
</evidence>
<evidence type="ECO:0000313" key="3">
    <source>
        <dbReference type="Proteomes" id="UP000564536"/>
    </source>
</evidence>
<reference evidence="2 3" key="1">
    <citation type="submission" date="2020-03" db="EMBL/GenBank/DDBJ databases">
        <title>Soil Listeria distribution.</title>
        <authorList>
            <person name="Liao J."/>
            <person name="Wiedmann M."/>
        </authorList>
    </citation>
    <scope>NUCLEOTIDE SEQUENCE [LARGE SCALE GENOMIC DNA]</scope>
    <source>
        <strain evidence="2 3">FSL L7-1523</strain>
    </source>
</reference>
<comment type="caution">
    <text evidence="2">The sequence shown here is derived from an EMBL/GenBank/DDBJ whole genome shotgun (WGS) entry which is preliminary data.</text>
</comment>
<dbReference type="AlphaFoldDB" id="A0A841ZAK1"/>
<dbReference type="Pfam" id="PF22481">
    <property type="entry name" value="DUF6985"/>
    <property type="match status" value="1"/>
</dbReference>
<protein>
    <recommendedName>
        <fullName evidence="1">DUF6985 domain-containing protein</fullName>
    </recommendedName>
</protein>
<dbReference type="EMBL" id="JAARRL010000054">
    <property type="protein sequence ID" value="MBC1502174.1"/>
    <property type="molecule type" value="Genomic_DNA"/>
</dbReference>
<proteinExistence type="predicted"/>
<dbReference type="RefSeq" id="WP_185427714.1">
    <property type="nucleotide sequence ID" value="NZ_JAARRL010000054.1"/>
</dbReference>
<sequence>MQLKIKHEVFDDLTYDYGWIENIELELFGVRKTLQIIIDADEEAYFETAQVQAYNEFFNDFEETVRHAEIAVFNFYQKESPEIRAQYGNDLDINKYVPYIERKEEFYKLVSPEQIIFPATFDKSKQIAGFLCECSWEMEHGLGIKFENGEVVEVGFQDILL</sequence>
<organism evidence="2 3">
    <name type="scientific">Listeria weihenstephanensis</name>
    <dbReference type="NCBI Taxonomy" id="1006155"/>
    <lineage>
        <taxon>Bacteria</taxon>
        <taxon>Bacillati</taxon>
        <taxon>Bacillota</taxon>
        <taxon>Bacilli</taxon>
        <taxon>Bacillales</taxon>
        <taxon>Listeriaceae</taxon>
        <taxon>Listeria</taxon>
    </lineage>
</organism>
<name>A0A841ZAK1_9LIST</name>
<dbReference type="InterPro" id="IPR054254">
    <property type="entry name" value="DUF6985"/>
</dbReference>
<accession>A0A841ZAK1</accession>
<gene>
    <name evidence="2" type="ORF">HB943_16350</name>
</gene>